<keyword evidence="1" id="KW-0812">Transmembrane</keyword>
<dbReference type="GO" id="GO:0097367">
    <property type="term" value="F:carbohydrate derivative binding"/>
    <property type="evidence" value="ECO:0007669"/>
    <property type="project" value="InterPro"/>
</dbReference>
<dbReference type="EMBL" id="LR214951">
    <property type="protein sequence ID" value="VEU59348.1"/>
    <property type="molecule type" value="Genomic_DNA"/>
</dbReference>
<dbReference type="PROSITE" id="PS51464">
    <property type="entry name" value="SIS"/>
    <property type="match status" value="1"/>
</dbReference>
<dbReference type="Pfam" id="PF01380">
    <property type="entry name" value="SIS"/>
    <property type="match status" value="1"/>
</dbReference>
<feature type="transmembrane region" description="Helical" evidence="1">
    <location>
        <begin position="231"/>
        <end position="251"/>
    </location>
</feature>
<dbReference type="SUPFAM" id="SSF46689">
    <property type="entry name" value="Homeodomain-like"/>
    <property type="match status" value="1"/>
</dbReference>
<dbReference type="SUPFAM" id="SSF53697">
    <property type="entry name" value="SIS domain"/>
    <property type="match status" value="1"/>
</dbReference>
<protein>
    <submittedName>
        <fullName evidence="4">GntR family transcriptional regulator</fullName>
    </submittedName>
</protein>
<dbReference type="InterPro" id="IPR036388">
    <property type="entry name" value="WH-like_DNA-bd_sf"/>
</dbReference>
<dbReference type="GO" id="GO:1901135">
    <property type="term" value="P:carbohydrate derivative metabolic process"/>
    <property type="evidence" value="ECO:0007669"/>
    <property type="project" value="InterPro"/>
</dbReference>
<dbReference type="GO" id="GO:0003677">
    <property type="term" value="F:DNA binding"/>
    <property type="evidence" value="ECO:0007669"/>
    <property type="project" value="InterPro"/>
</dbReference>
<evidence type="ECO:0000313" key="4">
    <source>
        <dbReference type="EMBL" id="VEU59348.1"/>
    </source>
</evidence>
<dbReference type="Gene3D" id="3.40.50.10490">
    <property type="entry name" value="Glucose-6-phosphate isomerase like protein, domain 1"/>
    <property type="match status" value="1"/>
</dbReference>
<proteinExistence type="predicted"/>
<name>A0A449A530_9BACT</name>
<feature type="domain" description="SIS" evidence="3">
    <location>
        <begin position="115"/>
        <end position="254"/>
    </location>
</feature>
<dbReference type="RefSeq" id="WP_129719744.1">
    <property type="nucleotide sequence ID" value="NZ_LR214951.1"/>
</dbReference>
<gene>
    <name evidence="4" type="primary">gntR_2</name>
    <name evidence="4" type="ORF">NCTC10166_00316</name>
</gene>
<evidence type="ECO:0000259" key="3">
    <source>
        <dbReference type="PROSITE" id="PS51464"/>
    </source>
</evidence>
<evidence type="ECO:0000259" key="2">
    <source>
        <dbReference type="PROSITE" id="PS51071"/>
    </source>
</evidence>
<organism evidence="4 5">
    <name type="scientific">Mesomycoplasma neurolyticum</name>
    <dbReference type="NCBI Taxonomy" id="2120"/>
    <lineage>
        <taxon>Bacteria</taxon>
        <taxon>Bacillati</taxon>
        <taxon>Mycoplasmatota</taxon>
        <taxon>Mycoplasmoidales</taxon>
        <taxon>Metamycoplasmataceae</taxon>
        <taxon>Mesomycoplasma</taxon>
    </lineage>
</organism>
<accession>A0A449A530</accession>
<evidence type="ECO:0000313" key="5">
    <source>
        <dbReference type="Proteomes" id="UP000289440"/>
    </source>
</evidence>
<evidence type="ECO:0000256" key="1">
    <source>
        <dbReference type="SAM" id="Phobius"/>
    </source>
</evidence>
<dbReference type="InterPro" id="IPR000281">
    <property type="entry name" value="HTH_RpiR"/>
</dbReference>
<dbReference type="InterPro" id="IPR001347">
    <property type="entry name" value="SIS_dom"/>
</dbReference>
<dbReference type="Proteomes" id="UP000289440">
    <property type="component" value="Chromosome"/>
</dbReference>
<dbReference type="PANTHER" id="PTHR30514">
    <property type="entry name" value="GLUCOKINASE"/>
    <property type="match status" value="1"/>
</dbReference>
<dbReference type="InterPro" id="IPR009057">
    <property type="entry name" value="Homeodomain-like_sf"/>
</dbReference>
<sequence length="273" mass="31889">MYLFLNKKKSFTKTEVEILDFINSWENKDFDLTIQELSKKLFVSTATISRFAKKMNFKTYKELVFFVNKRIAQINIIYNKKNNFIDKEFSDLFISQKLVIDSFIKEKNFANIKDAANLIDKAEKILLLGLGTSGLILQEFYSNIRKIGKNVIFDQNFHILLPLVGTLSENDVILCLTKDFENKEVIFTLEKAKKLNIKIIIIVSDSKKTFNFGNVKISYTKIQNKNKLFPASSKVIGLIILDFLFNFLLSLNQKYRKNLKKGYEILDEWILKK</sequence>
<dbReference type="InterPro" id="IPR047640">
    <property type="entry name" value="RpiR-like"/>
</dbReference>
<feature type="domain" description="HTH rpiR-type" evidence="2">
    <location>
        <begin position="1"/>
        <end position="74"/>
    </location>
</feature>
<reference evidence="4 5" key="1">
    <citation type="submission" date="2019-01" db="EMBL/GenBank/DDBJ databases">
        <authorList>
            <consortium name="Pathogen Informatics"/>
        </authorList>
    </citation>
    <scope>NUCLEOTIDE SEQUENCE [LARGE SCALE GENOMIC DNA]</scope>
    <source>
        <strain evidence="4 5">NCTC10166</strain>
    </source>
</reference>
<dbReference type="KEGG" id="mnu:NCTC10166_00316"/>
<keyword evidence="5" id="KW-1185">Reference proteome</keyword>
<keyword evidence="1" id="KW-0472">Membrane</keyword>
<dbReference type="OrthoDB" id="370421at2"/>
<dbReference type="GO" id="GO:0003700">
    <property type="term" value="F:DNA-binding transcription factor activity"/>
    <property type="evidence" value="ECO:0007669"/>
    <property type="project" value="InterPro"/>
</dbReference>
<dbReference type="Pfam" id="PF01418">
    <property type="entry name" value="HTH_6"/>
    <property type="match status" value="1"/>
</dbReference>
<dbReference type="PROSITE" id="PS51071">
    <property type="entry name" value="HTH_RPIR"/>
    <property type="match status" value="1"/>
</dbReference>
<dbReference type="PANTHER" id="PTHR30514:SF1">
    <property type="entry name" value="HTH-TYPE TRANSCRIPTIONAL REGULATOR HEXR-RELATED"/>
    <property type="match status" value="1"/>
</dbReference>
<dbReference type="AlphaFoldDB" id="A0A449A530"/>
<dbReference type="Gene3D" id="1.10.10.10">
    <property type="entry name" value="Winged helix-like DNA-binding domain superfamily/Winged helix DNA-binding domain"/>
    <property type="match status" value="1"/>
</dbReference>
<keyword evidence="1" id="KW-1133">Transmembrane helix</keyword>
<dbReference type="InterPro" id="IPR046348">
    <property type="entry name" value="SIS_dom_sf"/>
</dbReference>